<dbReference type="AlphaFoldDB" id="A0A540N4E0"/>
<evidence type="ECO:0000313" key="3">
    <source>
        <dbReference type="Proteomes" id="UP000315295"/>
    </source>
</evidence>
<reference evidence="2 3" key="1">
    <citation type="journal article" date="2019" name="G3 (Bethesda)">
        <title>Sequencing of a Wild Apple (Malus baccata) Genome Unravels the Differences Between Cultivated and Wild Apple Species Regarding Disease Resistance and Cold Tolerance.</title>
        <authorList>
            <person name="Chen X."/>
        </authorList>
    </citation>
    <scope>NUCLEOTIDE SEQUENCE [LARGE SCALE GENOMIC DNA]</scope>
    <source>
        <strain evidence="3">cv. Shandingzi</strain>
        <tissue evidence="2">Leaves</tissue>
    </source>
</reference>
<dbReference type="EMBL" id="VIEB01000113">
    <property type="protein sequence ID" value="TQE05927.1"/>
    <property type="molecule type" value="Genomic_DNA"/>
</dbReference>
<comment type="caution">
    <text evidence="2">The sequence shown here is derived from an EMBL/GenBank/DDBJ whole genome shotgun (WGS) entry which is preliminary data.</text>
</comment>
<evidence type="ECO:0000256" key="1">
    <source>
        <dbReference type="SAM" id="MobiDB-lite"/>
    </source>
</evidence>
<feature type="region of interest" description="Disordered" evidence="1">
    <location>
        <begin position="92"/>
        <end position="114"/>
    </location>
</feature>
<sequence>MSSSSVVEVGRKKQKASITKKPTFVSRKEPLGVDIHQKANDFLNSTLNELEVGERVSSIGQDSTPKSSIPPPVLMVTLTSQFNPSTGEILHFVEDNNNSGPGEGSGNSPPPLVSKTVLLQPHLAYRGTWIPIPRPKKKAKTTVAHSE</sequence>
<name>A0A540N4E0_MALBA</name>
<keyword evidence="3" id="KW-1185">Reference proteome</keyword>
<proteinExistence type="predicted"/>
<accession>A0A540N4E0</accession>
<dbReference type="Proteomes" id="UP000315295">
    <property type="component" value="Unassembled WGS sequence"/>
</dbReference>
<protein>
    <submittedName>
        <fullName evidence="2">Uncharacterized protein</fullName>
    </submittedName>
</protein>
<gene>
    <name evidence="2" type="ORF">C1H46_008451</name>
</gene>
<evidence type="ECO:0000313" key="2">
    <source>
        <dbReference type="EMBL" id="TQE05927.1"/>
    </source>
</evidence>
<feature type="region of interest" description="Disordered" evidence="1">
    <location>
        <begin position="1"/>
        <end position="23"/>
    </location>
</feature>
<organism evidence="2 3">
    <name type="scientific">Malus baccata</name>
    <name type="common">Siberian crab apple</name>
    <name type="synonym">Pyrus baccata</name>
    <dbReference type="NCBI Taxonomy" id="106549"/>
    <lineage>
        <taxon>Eukaryota</taxon>
        <taxon>Viridiplantae</taxon>
        <taxon>Streptophyta</taxon>
        <taxon>Embryophyta</taxon>
        <taxon>Tracheophyta</taxon>
        <taxon>Spermatophyta</taxon>
        <taxon>Magnoliopsida</taxon>
        <taxon>eudicotyledons</taxon>
        <taxon>Gunneridae</taxon>
        <taxon>Pentapetalae</taxon>
        <taxon>rosids</taxon>
        <taxon>fabids</taxon>
        <taxon>Rosales</taxon>
        <taxon>Rosaceae</taxon>
        <taxon>Amygdaloideae</taxon>
        <taxon>Maleae</taxon>
        <taxon>Malus</taxon>
    </lineage>
</organism>